<dbReference type="Pfam" id="PF00153">
    <property type="entry name" value="Mito_carr"/>
    <property type="match status" value="4"/>
</dbReference>
<dbReference type="PANTHER" id="PTHR45667">
    <property type="entry name" value="S-ADENOSYLMETHIONINE MITOCHONDRIAL CARRIER PROTEIN"/>
    <property type="match status" value="1"/>
</dbReference>
<evidence type="ECO:0000256" key="6">
    <source>
        <dbReference type="ARBA" id="ARBA00022989"/>
    </source>
</evidence>
<keyword evidence="5" id="KW-0677">Repeat</keyword>
<evidence type="ECO:0000256" key="8">
    <source>
        <dbReference type="PROSITE-ProRule" id="PRU00282"/>
    </source>
</evidence>
<protein>
    <recommendedName>
        <fullName evidence="12">Mitochondrial carrier protein</fullName>
    </recommendedName>
</protein>
<feature type="repeat" description="Solcar" evidence="8">
    <location>
        <begin position="327"/>
        <end position="409"/>
    </location>
</feature>
<keyword evidence="3 9" id="KW-0813">Transport</keyword>
<evidence type="ECO:0000256" key="9">
    <source>
        <dbReference type="RuleBase" id="RU000488"/>
    </source>
</evidence>
<dbReference type="GO" id="GO:0016020">
    <property type="term" value="C:membrane"/>
    <property type="evidence" value="ECO:0007669"/>
    <property type="project" value="UniProtKB-SubCell"/>
</dbReference>
<evidence type="ECO:0000313" key="11">
    <source>
        <dbReference type="Proteomes" id="UP000654075"/>
    </source>
</evidence>
<dbReference type="PROSITE" id="PS50920">
    <property type="entry name" value="SOLCAR"/>
    <property type="match status" value="4"/>
</dbReference>
<keyword evidence="6" id="KW-1133">Transmembrane helix</keyword>
<dbReference type="EMBL" id="CAJNNV010029414">
    <property type="protein sequence ID" value="CAE8628526.1"/>
    <property type="molecule type" value="Genomic_DNA"/>
</dbReference>
<keyword evidence="4 8" id="KW-0812">Transmembrane</keyword>
<feature type="repeat" description="Solcar" evidence="8">
    <location>
        <begin position="240"/>
        <end position="313"/>
    </location>
</feature>
<dbReference type="SUPFAM" id="SSF103506">
    <property type="entry name" value="Mitochondrial carrier"/>
    <property type="match status" value="2"/>
</dbReference>
<reference evidence="10" key="1">
    <citation type="submission" date="2021-02" db="EMBL/GenBank/DDBJ databases">
        <authorList>
            <person name="Dougan E. K."/>
            <person name="Rhodes N."/>
            <person name="Thang M."/>
            <person name="Chan C."/>
        </authorList>
    </citation>
    <scope>NUCLEOTIDE SEQUENCE</scope>
</reference>
<comment type="similarity">
    <text evidence="2 9">Belongs to the mitochondrial carrier (TC 2.A.29) family.</text>
</comment>
<dbReference type="OrthoDB" id="276989at2759"/>
<dbReference type="AlphaFoldDB" id="A0A813GSV0"/>
<feature type="repeat" description="Solcar" evidence="8">
    <location>
        <begin position="62"/>
        <end position="148"/>
    </location>
</feature>
<evidence type="ECO:0000256" key="5">
    <source>
        <dbReference type="ARBA" id="ARBA00022737"/>
    </source>
</evidence>
<keyword evidence="11" id="KW-1185">Reference proteome</keyword>
<comment type="caution">
    <text evidence="10">The sequence shown here is derived from an EMBL/GenBank/DDBJ whole genome shotgun (WGS) entry which is preliminary data.</text>
</comment>
<organism evidence="10 11">
    <name type="scientific">Polarella glacialis</name>
    <name type="common">Dinoflagellate</name>
    <dbReference type="NCBI Taxonomy" id="89957"/>
    <lineage>
        <taxon>Eukaryota</taxon>
        <taxon>Sar</taxon>
        <taxon>Alveolata</taxon>
        <taxon>Dinophyceae</taxon>
        <taxon>Suessiales</taxon>
        <taxon>Suessiaceae</taxon>
        <taxon>Polarella</taxon>
    </lineage>
</organism>
<dbReference type="Gene3D" id="1.50.40.10">
    <property type="entry name" value="Mitochondrial carrier domain"/>
    <property type="match status" value="2"/>
</dbReference>
<evidence type="ECO:0000313" key="10">
    <source>
        <dbReference type="EMBL" id="CAE8628526.1"/>
    </source>
</evidence>
<keyword evidence="7 8" id="KW-0472">Membrane</keyword>
<accession>A0A813GSV0</accession>
<proteinExistence type="inferred from homology"/>
<dbReference type="InterPro" id="IPR023395">
    <property type="entry name" value="MCP_dom_sf"/>
</dbReference>
<gene>
    <name evidence="10" type="ORF">PGLA1383_LOCUS45138</name>
</gene>
<evidence type="ECO:0000256" key="4">
    <source>
        <dbReference type="ARBA" id="ARBA00022692"/>
    </source>
</evidence>
<evidence type="ECO:0000256" key="7">
    <source>
        <dbReference type="ARBA" id="ARBA00023136"/>
    </source>
</evidence>
<evidence type="ECO:0008006" key="12">
    <source>
        <dbReference type="Google" id="ProtNLM"/>
    </source>
</evidence>
<name>A0A813GSV0_POLGL</name>
<evidence type="ECO:0000256" key="3">
    <source>
        <dbReference type="ARBA" id="ARBA00022448"/>
    </source>
</evidence>
<evidence type="ECO:0000256" key="2">
    <source>
        <dbReference type="ARBA" id="ARBA00006375"/>
    </source>
</evidence>
<feature type="repeat" description="Solcar" evidence="8">
    <location>
        <begin position="431"/>
        <end position="516"/>
    </location>
</feature>
<comment type="subcellular location">
    <subcellularLocation>
        <location evidence="1">Membrane</location>
        <topology evidence="1">Multi-pass membrane protein</topology>
    </subcellularLocation>
</comment>
<dbReference type="Proteomes" id="UP000654075">
    <property type="component" value="Unassembled WGS sequence"/>
</dbReference>
<evidence type="ECO:0000256" key="1">
    <source>
        <dbReference type="ARBA" id="ARBA00004141"/>
    </source>
</evidence>
<sequence length="530" mass="56345">MQAGQASSFAHAVADLQSARVSGLLWSSFKVTACRDVCFSGLQFPLYEVLKAKLGGEHPDSLSTVEAAVCGSVAGMCSGFLTTPLDKCKTQLMLRGNSAGPSSMILALQGTYVQGGLRKCFKGGAARTAWMGLGGLIFLGAYEFFKDHLSCKKCNNKFDAQKDHLSCTSFSRVFYQARLALLPSPSKRQLQSEILPPEAAVSNNNNNNNNNKEEATLATAEALRPWMFLREGPAPAHQQLSTQAALAAGAIAGVCVDFPLHPLETIKTRMQAPEGFRAAGGFRGLWNGLTPVLLASVPTSSAFFVIYQCVLRTFDGIGGHRSQGGFGASALEAMAAAAAEVSAVSFRVPSEVLKQRIQVGQHPSFSSALQRIYVAEGFAGFYVGFHATVMRELPFTMVQMTAFEALKRRHPWVSLSETSRFQGALGVVGVESFTVGTTCGAVAGGLAGAVTTPLDLVKTRIMLSEQPARRGFVATLWTTFSEEGLAALFRGLVPRTCVSAAGGAIWLGSFDIISTLLTAPPSHPSDRAEP</sequence>
<dbReference type="InterPro" id="IPR018108">
    <property type="entry name" value="MCP_transmembrane"/>
</dbReference>